<proteinExistence type="predicted"/>
<evidence type="ECO:0000313" key="2">
    <source>
        <dbReference type="Proteomes" id="UP000091857"/>
    </source>
</evidence>
<dbReference type="Gramene" id="Manes.15G097000.4.v8.1">
    <property type="protein sequence ID" value="Manes.15G097000.4.v8.1.CDS"/>
    <property type="gene ID" value="Manes.15G097000.v8.1"/>
</dbReference>
<dbReference type="STRING" id="3983.A0A2C9UFM2"/>
<dbReference type="AlphaFoldDB" id="A0A2C9UFM2"/>
<dbReference type="EMBL" id="CM004401">
    <property type="protein sequence ID" value="OAY28826.1"/>
    <property type="molecule type" value="Genomic_DNA"/>
</dbReference>
<gene>
    <name evidence="1" type="ORF">MANES_15G097000v8</name>
</gene>
<reference evidence="2" key="1">
    <citation type="journal article" date="2016" name="Nat. Biotechnol.">
        <title>Sequencing wild and cultivated cassava and related species reveals extensive interspecific hybridization and genetic diversity.</title>
        <authorList>
            <person name="Bredeson J.V."/>
            <person name="Lyons J.B."/>
            <person name="Prochnik S.E."/>
            <person name="Wu G.A."/>
            <person name="Ha C.M."/>
            <person name="Edsinger-Gonzales E."/>
            <person name="Grimwood J."/>
            <person name="Schmutz J."/>
            <person name="Rabbi I.Y."/>
            <person name="Egesi C."/>
            <person name="Nauluvula P."/>
            <person name="Lebot V."/>
            <person name="Ndunguru J."/>
            <person name="Mkamilo G."/>
            <person name="Bart R.S."/>
            <person name="Setter T.L."/>
            <person name="Gleadow R.M."/>
            <person name="Kulakow P."/>
            <person name="Ferguson M.E."/>
            <person name="Rounsley S."/>
            <person name="Rokhsar D.S."/>
        </authorList>
    </citation>
    <scope>NUCLEOTIDE SEQUENCE [LARGE SCALE GENOMIC DNA]</scope>
    <source>
        <strain evidence="2">cv. AM560-2</strain>
    </source>
</reference>
<organism evidence="1 2">
    <name type="scientific">Manihot esculenta</name>
    <name type="common">Cassava</name>
    <name type="synonym">Jatropha manihot</name>
    <dbReference type="NCBI Taxonomy" id="3983"/>
    <lineage>
        <taxon>Eukaryota</taxon>
        <taxon>Viridiplantae</taxon>
        <taxon>Streptophyta</taxon>
        <taxon>Embryophyta</taxon>
        <taxon>Tracheophyta</taxon>
        <taxon>Spermatophyta</taxon>
        <taxon>Magnoliopsida</taxon>
        <taxon>eudicotyledons</taxon>
        <taxon>Gunneridae</taxon>
        <taxon>Pentapetalae</taxon>
        <taxon>rosids</taxon>
        <taxon>fabids</taxon>
        <taxon>Malpighiales</taxon>
        <taxon>Euphorbiaceae</taxon>
        <taxon>Crotonoideae</taxon>
        <taxon>Manihoteae</taxon>
        <taxon>Manihot</taxon>
    </lineage>
</organism>
<dbReference type="OrthoDB" id="974159at2759"/>
<dbReference type="GO" id="GO:0003729">
    <property type="term" value="F:mRNA binding"/>
    <property type="evidence" value="ECO:0000318"/>
    <property type="project" value="GO_Central"/>
</dbReference>
<keyword evidence="2" id="KW-1185">Reference proteome</keyword>
<sequence>MSLVRALLTSQNPLFNSGKPFASPLQFSIYRTLTTSSSPLLEPDAQTVQTKKLSLLFQEAVGLCEKTEPDIEIESHSSGVKKKLWELEREVRDLRKADSKNDEKHQNVETAETGESKSLYAMFTGVKHRKKVETQRREPEEPRIFKELSLDMKMFVNHLYENGYFRDANFLRGDRLDLSCFDDSYGRDFIKFAAKKFGEDHQEIAKWLSGSDLKKVALFGCPSATRRDVFSAKSLRNYFEIKEDTVCGKCVLKHSCKFVNQSVRKGDHKTLNLAVVMRLITLYALEAVHPELPVPDEIKASVSRLLKEVVKLSQTIS</sequence>
<comment type="caution">
    <text evidence="1">The sequence shown here is derived from an EMBL/GenBank/DDBJ whole genome shotgun (WGS) entry which is preliminary data.</text>
</comment>
<evidence type="ECO:0000313" key="1">
    <source>
        <dbReference type="EMBL" id="OAY28826.1"/>
    </source>
</evidence>
<accession>A0A2C9UFM2</accession>
<dbReference type="Gramene" id="Manes.15G097000.1.v8.1">
    <property type="protein sequence ID" value="Manes.15G097000.1.v8.1.CDS"/>
    <property type="gene ID" value="Manes.15G097000.v8.1"/>
</dbReference>
<name>A0A2C9UFM2_MANES</name>
<protein>
    <submittedName>
        <fullName evidence="1">Uncharacterized protein</fullName>
    </submittedName>
</protein>
<dbReference type="Proteomes" id="UP000091857">
    <property type="component" value="Chromosome 15"/>
</dbReference>
<dbReference type="GO" id="GO:0005737">
    <property type="term" value="C:cytoplasm"/>
    <property type="evidence" value="ECO:0000318"/>
    <property type="project" value="GO_Central"/>
</dbReference>